<comment type="caution">
    <text evidence="4">The sequence shown here is derived from an EMBL/GenBank/DDBJ whole genome shotgun (WGS) entry which is preliminary data.</text>
</comment>
<dbReference type="InterPro" id="IPR037914">
    <property type="entry name" value="SpoVT-AbrB_sf"/>
</dbReference>
<dbReference type="EMBL" id="PEWA01000061">
    <property type="protein sequence ID" value="PIU72963.1"/>
    <property type="molecule type" value="Genomic_DNA"/>
</dbReference>
<feature type="domain" description="SpoVT-AbrB" evidence="3">
    <location>
        <begin position="2"/>
        <end position="49"/>
    </location>
</feature>
<feature type="region of interest" description="Disordered" evidence="2">
    <location>
        <begin position="56"/>
        <end position="75"/>
    </location>
</feature>
<sequence>MNLTSTVTSKGQITIPRQIRKTAHIKPGDQIFFRTRVVNGEVEVFHTKVKSLSELEGSLPKPKGKKFNPEDLSWV</sequence>
<accession>A0A2M7AR43</accession>
<evidence type="ECO:0000256" key="1">
    <source>
        <dbReference type="PROSITE-ProRule" id="PRU01076"/>
    </source>
</evidence>
<dbReference type="PROSITE" id="PS51740">
    <property type="entry name" value="SPOVT_ABRB"/>
    <property type="match status" value="1"/>
</dbReference>
<proteinExistence type="predicted"/>
<dbReference type="InterPro" id="IPR007159">
    <property type="entry name" value="SpoVT-AbrB_dom"/>
</dbReference>
<evidence type="ECO:0000259" key="3">
    <source>
        <dbReference type="PROSITE" id="PS51740"/>
    </source>
</evidence>
<name>A0A2M7AR43_9BACT</name>
<dbReference type="NCBIfam" id="TIGR01439">
    <property type="entry name" value="lp_hng_hel_AbrB"/>
    <property type="match status" value="1"/>
</dbReference>
<evidence type="ECO:0000313" key="4">
    <source>
        <dbReference type="EMBL" id="PIU72963.1"/>
    </source>
</evidence>
<dbReference type="Pfam" id="PF04014">
    <property type="entry name" value="MazE_antitoxin"/>
    <property type="match status" value="1"/>
</dbReference>
<keyword evidence="1" id="KW-0238">DNA-binding</keyword>
<protein>
    <submittedName>
        <fullName evidence="4">AbrB family transcriptional regulator</fullName>
    </submittedName>
</protein>
<evidence type="ECO:0000256" key="2">
    <source>
        <dbReference type="SAM" id="MobiDB-lite"/>
    </source>
</evidence>
<dbReference type="Gene3D" id="2.10.260.10">
    <property type="match status" value="1"/>
</dbReference>
<dbReference type="SUPFAM" id="SSF89447">
    <property type="entry name" value="AbrB/MazE/MraZ-like"/>
    <property type="match status" value="1"/>
</dbReference>
<dbReference type="AlphaFoldDB" id="A0A2M7AR43"/>
<dbReference type="Proteomes" id="UP000231407">
    <property type="component" value="Unassembled WGS sequence"/>
</dbReference>
<reference evidence="5" key="1">
    <citation type="submission" date="2017-09" db="EMBL/GenBank/DDBJ databases">
        <title>Depth-based differentiation of microbial function through sediment-hosted aquifers and enrichment of novel symbionts in the deep terrestrial subsurface.</title>
        <authorList>
            <person name="Probst A.J."/>
            <person name="Ladd B."/>
            <person name="Jarett J.K."/>
            <person name="Geller-Mcgrath D.E."/>
            <person name="Sieber C.M.K."/>
            <person name="Emerson J.B."/>
            <person name="Anantharaman K."/>
            <person name="Thomas B.C."/>
            <person name="Malmstrom R."/>
            <person name="Stieglmeier M."/>
            <person name="Klingl A."/>
            <person name="Woyke T."/>
            <person name="Ryan C.M."/>
            <person name="Banfield J.F."/>
        </authorList>
    </citation>
    <scope>NUCLEOTIDE SEQUENCE [LARGE SCALE GENOMIC DNA]</scope>
</reference>
<dbReference type="SMART" id="SM00966">
    <property type="entry name" value="SpoVT_AbrB"/>
    <property type="match status" value="1"/>
</dbReference>
<dbReference type="GO" id="GO:0003677">
    <property type="term" value="F:DNA binding"/>
    <property type="evidence" value="ECO:0007669"/>
    <property type="project" value="UniProtKB-UniRule"/>
</dbReference>
<evidence type="ECO:0000313" key="5">
    <source>
        <dbReference type="Proteomes" id="UP000231407"/>
    </source>
</evidence>
<gene>
    <name evidence="4" type="ORF">COS78_04270</name>
</gene>
<organism evidence="4 5">
    <name type="scientific">Candidatus Shapirobacteria bacterium CG06_land_8_20_14_3_00_40_12</name>
    <dbReference type="NCBI Taxonomy" id="1974881"/>
    <lineage>
        <taxon>Bacteria</taxon>
        <taxon>Candidatus Shapironibacteriota</taxon>
    </lineage>
</organism>